<sequence>MRLVDLTALEAPEGEQTRSRWVVVSEYLDRDPRTSYHGALDEALGAIALRSGATRQGLTLESFNDFGDAYPWPVWLWEAGELLAPERVALEVLVADAGDRYTPGELSLVAGYRSPGNRVQMDMP</sequence>
<gene>
    <name evidence="1" type="ORF">P5S46_11850</name>
</gene>
<accession>A0AAJ6CMI8</accession>
<proteinExistence type="predicted"/>
<dbReference type="EMBL" id="CP120942">
    <property type="protein sequence ID" value="WFF96368.1"/>
    <property type="molecule type" value="Genomic_DNA"/>
</dbReference>
<evidence type="ECO:0000313" key="1">
    <source>
        <dbReference type="EMBL" id="WFF96368.1"/>
    </source>
</evidence>
<dbReference type="RefSeq" id="WP_277855983.1">
    <property type="nucleotide sequence ID" value="NZ_CP120942.1"/>
</dbReference>
<dbReference type="Proteomes" id="UP001218423">
    <property type="component" value="Chromosome"/>
</dbReference>
<reference evidence="1" key="1">
    <citation type="submission" date="2023-03" db="EMBL/GenBank/DDBJ databases">
        <title>Aeromonas caviae strain AC1520.</title>
        <authorList>
            <person name="Xie T."/>
            <person name="Zhang Q."/>
            <person name="Deng J."/>
            <person name="Li X."/>
        </authorList>
    </citation>
    <scope>NUCLEOTIDE SEQUENCE</scope>
    <source>
        <strain evidence="1">AC1520</strain>
    </source>
</reference>
<protein>
    <submittedName>
        <fullName evidence="1">Uncharacterized protein</fullName>
    </submittedName>
</protein>
<evidence type="ECO:0000313" key="2">
    <source>
        <dbReference type="Proteomes" id="UP001218423"/>
    </source>
</evidence>
<organism evidence="1 2">
    <name type="scientific">Aeromonas caviae</name>
    <name type="common">Aeromonas punctata</name>
    <dbReference type="NCBI Taxonomy" id="648"/>
    <lineage>
        <taxon>Bacteria</taxon>
        <taxon>Pseudomonadati</taxon>
        <taxon>Pseudomonadota</taxon>
        <taxon>Gammaproteobacteria</taxon>
        <taxon>Aeromonadales</taxon>
        <taxon>Aeromonadaceae</taxon>
        <taxon>Aeromonas</taxon>
    </lineage>
</organism>
<name>A0AAJ6CMI8_AERCA</name>
<dbReference type="AlphaFoldDB" id="A0AAJ6CMI8"/>